<reference evidence="6 7" key="1">
    <citation type="submission" date="2012-12" db="EMBL/GenBank/DDBJ databases">
        <title>Novel taxa of Listeriaceae from agricultural environments in the United States.</title>
        <authorList>
            <person name="den Bakker H.C."/>
            <person name="Allred A."/>
            <person name="Warchocki S."/>
            <person name="Wright E.M."/>
            <person name="Burrell A."/>
            <person name="Nightingale K.K."/>
            <person name="Kephart D."/>
            <person name="Wiedmann M."/>
        </authorList>
    </citation>
    <scope>NUCLEOTIDE SEQUENCE [LARGE SCALE GENOMIC DNA]</scope>
    <source>
        <strain evidence="6 7">FSL S10-1203</strain>
    </source>
</reference>
<comment type="caution">
    <text evidence="6">The sequence shown here is derived from an EMBL/GenBank/DDBJ whole genome shotgun (WGS) entry which is preliminary data.</text>
</comment>
<evidence type="ECO:0000313" key="7">
    <source>
        <dbReference type="Proteomes" id="UP000019241"/>
    </source>
</evidence>
<dbReference type="FunFam" id="3.40.50.10490:FF:000016">
    <property type="entry name" value="Glucose-6-phosphate isomerase"/>
    <property type="match status" value="1"/>
</dbReference>
<dbReference type="GO" id="GO:0051156">
    <property type="term" value="P:glucose 6-phosphate metabolic process"/>
    <property type="evidence" value="ECO:0007669"/>
    <property type="project" value="TreeGrafter"/>
</dbReference>
<evidence type="ECO:0000256" key="2">
    <source>
        <dbReference type="ARBA" id="ARBA00022432"/>
    </source>
</evidence>
<dbReference type="EMBL" id="AODM01000011">
    <property type="protein sequence ID" value="EUJ62838.1"/>
    <property type="molecule type" value="Genomic_DNA"/>
</dbReference>
<name>W7DVY8_9LIST</name>
<dbReference type="Gene3D" id="3.40.50.10490">
    <property type="entry name" value="Glucose-6-phosphate isomerase like protein, domain 1"/>
    <property type="match status" value="2"/>
</dbReference>
<dbReference type="PANTHER" id="PTHR11469:SF1">
    <property type="entry name" value="GLUCOSE-6-PHOSPHATE ISOMERASE"/>
    <property type="match status" value="1"/>
</dbReference>
<organism evidence="6 7">
    <name type="scientific">Listeria fleischmannii FSL S10-1203</name>
    <dbReference type="NCBI Taxonomy" id="1265822"/>
    <lineage>
        <taxon>Bacteria</taxon>
        <taxon>Bacillati</taxon>
        <taxon>Bacillota</taxon>
        <taxon>Bacilli</taxon>
        <taxon>Bacillales</taxon>
        <taxon>Listeriaceae</taxon>
        <taxon>Listeria</taxon>
    </lineage>
</organism>
<evidence type="ECO:0000313" key="6">
    <source>
        <dbReference type="EMBL" id="EUJ62838.1"/>
    </source>
</evidence>
<dbReference type="EC" id="5.3.1.9" evidence="6"/>
<dbReference type="PANTHER" id="PTHR11469">
    <property type="entry name" value="GLUCOSE-6-PHOSPHATE ISOMERASE"/>
    <property type="match status" value="1"/>
</dbReference>
<dbReference type="GO" id="GO:0097367">
    <property type="term" value="F:carbohydrate derivative binding"/>
    <property type="evidence" value="ECO:0007669"/>
    <property type="project" value="InterPro"/>
</dbReference>
<keyword evidence="2" id="KW-0312">Gluconeogenesis</keyword>
<evidence type="ECO:0000256" key="1">
    <source>
        <dbReference type="ARBA" id="ARBA00006604"/>
    </source>
</evidence>
<gene>
    <name evidence="6" type="primary">pgi</name>
    <name evidence="6" type="ORF">MCOL2_03391</name>
</gene>
<dbReference type="InterPro" id="IPR046348">
    <property type="entry name" value="SIS_dom_sf"/>
</dbReference>
<accession>W7DVY8</accession>
<dbReference type="InterPro" id="IPR001672">
    <property type="entry name" value="G6P_Isomerase"/>
</dbReference>
<dbReference type="PATRIC" id="fig|1265822.4.peg.697"/>
<comment type="similarity">
    <text evidence="1">Belongs to the GPI family.</text>
</comment>
<dbReference type="AlphaFoldDB" id="W7DVY8"/>
<dbReference type="GO" id="GO:0048029">
    <property type="term" value="F:monosaccharide binding"/>
    <property type="evidence" value="ECO:0007669"/>
    <property type="project" value="TreeGrafter"/>
</dbReference>
<keyword evidence="3" id="KW-0963">Cytoplasm</keyword>
<sequence length="167" mass="18796">MTHINFDYSKALRFFEERELEYMEPAVKAAHDLLHNGTGAGSDYLGWVDLPSNYDKEEFARILKSAEKIKNDSEVLIVIGIGGSYLGARAAIETLNHSFYNVLDKADRKTPQVFFAGNSISSTYLHDLIEVVGDRDFSVNVISKSGTTTEPAIAFRVFKELLEKKIW</sequence>
<dbReference type="GO" id="GO:0006094">
    <property type="term" value="P:gluconeogenesis"/>
    <property type="evidence" value="ECO:0007669"/>
    <property type="project" value="UniProtKB-KW"/>
</dbReference>
<keyword evidence="4" id="KW-0324">Glycolysis</keyword>
<keyword evidence="5 6" id="KW-0413">Isomerase</keyword>
<protein>
    <submittedName>
        <fullName evidence="6">Glucose-6-phosphate isomerase</fullName>
        <ecNumber evidence="6">5.3.1.9</ecNumber>
    </submittedName>
</protein>
<dbReference type="GO" id="GO:0006096">
    <property type="term" value="P:glycolytic process"/>
    <property type="evidence" value="ECO:0007669"/>
    <property type="project" value="UniProtKB-KW"/>
</dbReference>
<evidence type="ECO:0000256" key="5">
    <source>
        <dbReference type="ARBA" id="ARBA00023235"/>
    </source>
</evidence>
<dbReference type="GO" id="GO:0005829">
    <property type="term" value="C:cytosol"/>
    <property type="evidence" value="ECO:0007669"/>
    <property type="project" value="TreeGrafter"/>
</dbReference>
<dbReference type="SUPFAM" id="SSF53697">
    <property type="entry name" value="SIS domain"/>
    <property type="match status" value="1"/>
</dbReference>
<proteinExistence type="inferred from homology"/>
<dbReference type="PROSITE" id="PS51463">
    <property type="entry name" value="P_GLUCOSE_ISOMERASE_3"/>
    <property type="match status" value="1"/>
</dbReference>
<dbReference type="GO" id="GO:0004347">
    <property type="term" value="F:glucose-6-phosphate isomerase activity"/>
    <property type="evidence" value="ECO:0007669"/>
    <property type="project" value="UniProtKB-EC"/>
</dbReference>
<evidence type="ECO:0000256" key="4">
    <source>
        <dbReference type="ARBA" id="ARBA00023152"/>
    </source>
</evidence>
<dbReference type="Proteomes" id="UP000019241">
    <property type="component" value="Unassembled WGS sequence"/>
</dbReference>
<evidence type="ECO:0000256" key="3">
    <source>
        <dbReference type="ARBA" id="ARBA00022490"/>
    </source>
</evidence>